<dbReference type="PANTHER" id="PTHR34618">
    <property type="entry name" value="SURFACE PROTEIN MAS1, PUTATIVE-RELATED"/>
    <property type="match status" value="1"/>
</dbReference>
<evidence type="ECO:0000313" key="3">
    <source>
        <dbReference type="Proteomes" id="UP001365542"/>
    </source>
</evidence>
<comment type="caution">
    <text evidence="2">The sequence shown here is derived from an EMBL/GenBank/DDBJ whole genome shotgun (WGS) entry which is preliminary data.</text>
</comment>
<feature type="compositionally biased region" description="Polar residues" evidence="1">
    <location>
        <begin position="232"/>
        <end position="248"/>
    </location>
</feature>
<accession>A0AAV9XH05</accession>
<dbReference type="InterPro" id="IPR021476">
    <property type="entry name" value="Egh16-like"/>
</dbReference>
<feature type="region of interest" description="Disordered" evidence="1">
    <location>
        <begin position="228"/>
        <end position="287"/>
    </location>
</feature>
<feature type="compositionally biased region" description="Polar residues" evidence="1">
    <location>
        <begin position="262"/>
        <end position="287"/>
    </location>
</feature>
<dbReference type="EMBL" id="JAVHJO010000004">
    <property type="protein sequence ID" value="KAK6541050.1"/>
    <property type="molecule type" value="Genomic_DNA"/>
</dbReference>
<dbReference type="Proteomes" id="UP001365542">
    <property type="component" value="Unassembled WGS sequence"/>
</dbReference>
<dbReference type="PANTHER" id="PTHR34618:SF4">
    <property type="entry name" value="CAS1"/>
    <property type="match status" value="1"/>
</dbReference>
<dbReference type="AlphaFoldDB" id="A0AAV9XH05"/>
<organism evidence="2 3">
    <name type="scientific">Orbilia ellipsospora</name>
    <dbReference type="NCBI Taxonomy" id="2528407"/>
    <lineage>
        <taxon>Eukaryota</taxon>
        <taxon>Fungi</taxon>
        <taxon>Dikarya</taxon>
        <taxon>Ascomycota</taxon>
        <taxon>Pezizomycotina</taxon>
        <taxon>Orbiliomycetes</taxon>
        <taxon>Orbiliales</taxon>
        <taxon>Orbiliaceae</taxon>
        <taxon>Orbilia</taxon>
    </lineage>
</organism>
<evidence type="ECO:0000256" key="1">
    <source>
        <dbReference type="SAM" id="MobiDB-lite"/>
    </source>
</evidence>
<dbReference type="Pfam" id="PF11327">
    <property type="entry name" value="Egh16-like"/>
    <property type="match status" value="1"/>
</dbReference>
<sequence length="365" mass="39104">MRFDNRFELYAIFAATIIPSAAGHSCIIDSVGTAGTRRGYGLGVNLKASRTGTTTPFQKDTTAFAEVDLTQAKGCGKTHMQADRYIKGAPGYDPNSADLVNDVATQVTRMAAEYKIAQVYAGSELRLTLHQVNGDGAGPFRCILDQSGTGNNFEKNLLPVTKQVAGLGGISAALIQNNLLILKLPSNMQCGGTYGAWPNICIVRCQNAASNGPFGGCVPIQQKFLKARDDSNNSTSTAAPEPENTATSVDDVHVDEELGKNGTVSSVPDTPSRNSTEAQIDSTSNTNTTSEAIIQAIAGDEKYTEAELKIMKEDLKKTGKQSEAAVEGFKKLDKTQKKEFNRKGRNSKHILAMKKQRKMASSQGQ</sequence>
<keyword evidence="3" id="KW-1185">Reference proteome</keyword>
<reference evidence="2 3" key="1">
    <citation type="submission" date="2019-10" db="EMBL/GenBank/DDBJ databases">
        <authorList>
            <person name="Palmer J.M."/>
        </authorList>
    </citation>
    <scope>NUCLEOTIDE SEQUENCE [LARGE SCALE GENOMIC DNA]</scope>
    <source>
        <strain evidence="2 3">TWF694</strain>
    </source>
</reference>
<name>A0AAV9XH05_9PEZI</name>
<gene>
    <name evidence="2" type="ORF">TWF694_008428</name>
</gene>
<evidence type="ECO:0000313" key="2">
    <source>
        <dbReference type="EMBL" id="KAK6541050.1"/>
    </source>
</evidence>
<feature type="compositionally biased region" description="Basic and acidic residues" evidence="1">
    <location>
        <begin position="250"/>
        <end position="259"/>
    </location>
</feature>
<proteinExistence type="predicted"/>
<protein>
    <submittedName>
        <fullName evidence="2">Uncharacterized protein</fullName>
    </submittedName>
</protein>